<sequence>MKTICKQDTKGFMLMFLGVLSAFGPFVMDMYLPTLPAMAGYFRTTASNVQLGLTTGMVGLAVGQLLFGPLSDRYGRRRPLLAAMALFLLATLACLFAPNIAVFVAFRFVQGVAGAGGVVISRSIAADRYVGHELAAMLALVGAVNGVATVAAPVGGGMLAALGGWHAIFWFLLALGVVLLAACLWFRESLPAARRTQADWRTLSGTFVDVLRNRAYLSYILQYGFAMSVLFVNIASAPFIMQQHYGLTPLQFSLCFGINAVGMVIASTLVAKLPSLQHALHLGNNGLVVVSLLLLTVLSAKCDFWLYELLLFCLLFLVGLSFTSASALAMDCERRNAGVASALLGVIAFAFGGIVSPLVGLGDIMLTTGILFFAGSLCLWVCGLPLPVLQLLRKRI</sequence>
<feature type="transmembrane region" description="Helical" evidence="8">
    <location>
        <begin position="167"/>
        <end position="186"/>
    </location>
</feature>
<dbReference type="GO" id="GO:0042910">
    <property type="term" value="F:xenobiotic transmembrane transporter activity"/>
    <property type="evidence" value="ECO:0007669"/>
    <property type="project" value="InterPro"/>
</dbReference>
<dbReference type="InterPro" id="IPR004812">
    <property type="entry name" value="Efflux_drug-R_Bcr/CmlA"/>
</dbReference>
<feature type="domain" description="Major facilitator superfamily (MFS) profile" evidence="9">
    <location>
        <begin position="10"/>
        <end position="393"/>
    </location>
</feature>
<evidence type="ECO:0000256" key="7">
    <source>
        <dbReference type="ARBA" id="ARBA00023136"/>
    </source>
</evidence>
<name>A0A9D2A6L5_9BACE</name>
<keyword evidence="4" id="KW-1003">Cell membrane</keyword>
<dbReference type="PANTHER" id="PTHR23502:SF132">
    <property type="entry name" value="POLYAMINE TRANSPORTER 2-RELATED"/>
    <property type="match status" value="1"/>
</dbReference>
<dbReference type="NCBIfam" id="TIGR00710">
    <property type="entry name" value="efflux_Bcr_CflA"/>
    <property type="match status" value="1"/>
</dbReference>
<dbReference type="PANTHER" id="PTHR23502">
    <property type="entry name" value="MAJOR FACILITATOR SUPERFAMILY"/>
    <property type="match status" value="1"/>
</dbReference>
<reference evidence="10" key="1">
    <citation type="journal article" date="2021" name="PeerJ">
        <title>Extensive microbial diversity within the chicken gut microbiome revealed by metagenomics and culture.</title>
        <authorList>
            <person name="Gilroy R."/>
            <person name="Ravi A."/>
            <person name="Getino M."/>
            <person name="Pursley I."/>
            <person name="Horton D.L."/>
            <person name="Alikhan N.F."/>
            <person name="Baker D."/>
            <person name="Gharbi K."/>
            <person name="Hall N."/>
            <person name="Watson M."/>
            <person name="Adriaenssens E.M."/>
            <person name="Foster-Nyarko E."/>
            <person name="Jarju S."/>
            <person name="Secka A."/>
            <person name="Antonio M."/>
            <person name="Oren A."/>
            <person name="Chaudhuri R.R."/>
            <person name="La Ragione R."/>
            <person name="Hildebrand F."/>
            <person name="Pallen M.J."/>
        </authorList>
    </citation>
    <scope>NUCLEOTIDE SEQUENCE</scope>
    <source>
        <strain evidence="10">ChiHjej12B11-24981</strain>
    </source>
</reference>
<gene>
    <name evidence="10" type="ORF">H9819_08030</name>
</gene>
<dbReference type="EMBL" id="DXCK01000111">
    <property type="protein sequence ID" value="HIZ02179.1"/>
    <property type="molecule type" value="Genomic_DNA"/>
</dbReference>
<keyword evidence="7 8" id="KW-0472">Membrane</keyword>
<feature type="transmembrane region" description="Helical" evidence="8">
    <location>
        <begin position="137"/>
        <end position="161"/>
    </location>
</feature>
<feature type="transmembrane region" description="Helical" evidence="8">
    <location>
        <begin position="51"/>
        <end position="68"/>
    </location>
</feature>
<keyword evidence="6 8" id="KW-1133">Transmembrane helix</keyword>
<feature type="transmembrane region" description="Helical" evidence="8">
    <location>
        <begin position="104"/>
        <end position="125"/>
    </location>
</feature>
<evidence type="ECO:0000313" key="11">
    <source>
        <dbReference type="Proteomes" id="UP000824023"/>
    </source>
</evidence>
<protein>
    <submittedName>
        <fullName evidence="10">Bcr/CflA family efflux MFS transporter</fullName>
    </submittedName>
</protein>
<dbReference type="GO" id="GO:0005886">
    <property type="term" value="C:plasma membrane"/>
    <property type="evidence" value="ECO:0007669"/>
    <property type="project" value="UniProtKB-SubCell"/>
</dbReference>
<comment type="subcellular location">
    <subcellularLocation>
        <location evidence="1">Cell membrane</location>
        <topology evidence="1">Multi-pass membrane protein</topology>
    </subcellularLocation>
</comment>
<organism evidence="10 11">
    <name type="scientific">Candidatus Bacteroides merdipullorum</name>
    <dbReference type="NCBI Taxonomy" id="2838474"/>
    <lineage>
        <taxon>Bacteria</taxon>
        <taxon>Pseudomonadati</taxon>
        <taxon>Bacteroidota</taxon>
        <taxon>Bacteroidia</taxon>
        <taxon>Bacteroidales</taxon>
        <taxon>Bacteroidaceae</taxon>
        <taxon>Bacteroides</taxon>
    </lineage>
</organism>
<keyword evidence="3" id="KW-0813">Transport</keyword>
<proteinExistence type="inferred from homology"/>
<dbReference type="AlphaFoldDB" id="A0A9D2A6L5"/>
<evidence type="ECO:0000256" key="4">
    <source>
        <dbReference type="ARBA" id="ARBA00022475"/>
    </source>
</evidence>
<reference evidence="10" key="2">
    <citation type="submission" date="2021-04" db="EMBL/GenBank/DDBJ databases">
        <authorList>
            <person name="Gilroy R."/>
        </authorList>
    </citation>
    <scope>NUCLEOTIDE SEQUENCE</scope>
    <source>
        <strain evidence="10">ChiHjej12B11-24981</strain>
    </source>
</reference>
<dbReference type="GO" id="GO:1990961">
    <property type="term" value="P:xenobiotic detoxification by transmembrane export across the plasma membrane"/>
    <property type="evidence" value="ECO:0007669"/>
    <property type="project" value="InterPro"/>
</dbReference>
<feature type="transmembrane region" description="Helical" evidence="8">
    <location>
        <begin position="12"/>
        <end position="31"/>
    </location>
</feature>
<dbReference type="InterPro" id="IPR020846">
    <property type="entry name" value="MFS_dom"/>
</dbReference>
<feature type="transmembrane region" description="Helical" evidence="8">
    <location>
        <begin position="306"/>
        <end position="330"/>
    </location>
</feature>
<dbReference type="InterPro" id="IPR011701">
    <property type="entry name" value="MFS"/>
</dbReference>
<accession>A0A9D2A6L5</accession>
<evidence type="ECO:0000256" key="5">
    <source>
        <dbReference type="ARBA" id="ARBA00022692"/>
    </source>
</evidence>
<feature type="transmembrane region" description="Helical" evidence="8">
    <location>
        <begin position="80"/>
        <end position="98"/>
    </location>
</feature>
<feature type="transmembrane region" description="Helical" evidence="8">
    <location>
        <begin position="247"/>
        <end position="270"/>
    </location>
</feature>
<dbReference type="Gene3D" id="1.20.1720.10">
    <property type="entry name" value="Multidrug resistance protein D"/>
    <property type="match status" value="1"/>
</dbReference>
<evidence type="ECO:0000313" key="10">
    <source>
        <dbReference type="EMBL" id="HIZ02179.1"/>
    </source>
</evidence>
<dbReference type="Pfam" id="PF07690">
    <property type="entry name" value="MFS_1"/>
    <property type="match status" value="1"/>
</dbReference>
<evidence type="ECO:0000256" key="2">
    <source>
        <dbReference type="ARBA" id="ARBA00006236"/>
    </source>
</evidence>
<comment type="similarity">
    <text evidence="2">Belongs to the major facilitator superfamily. Bcr/CmlA family.</text>
</comment>
<dbReference type="InterPro" id="IPR036259">
    <property type="entry name" value="MFS_trans_sf"/>
</dbReference>
<keyword evidence="5 8" id="KW-0812">Transmembrane</keyword>
<feature type="transmembrane region" description="Helical" evidence="8">
    <location>
        <begin position="220"/>
        <end position="241"/>
    </location>
</feature>
<evidence type="ECO:0000256" key="6">
    <source>
        <dbReference type="ARBA" id="ARBA00022989"/>
    </source>
</evidence>
<evidence type="ECO:0000256" key="1">
    <source>
        <dbReference type="ARBA" id="ARBA00004651"/>
    </source>
</evidence>
<dbReference type="SUPFAM" id="SSF103473">
    <property type="entry name" value="MFS general substrate transporter"/>
    <property type="match status" value="1"/>
</dbReference>
<feature type="transmembrane region" description="Helical" evidence="8">
    <location>
        <begin position="337"/>
        <end position="358"/>
    </location>
</feature>
<feature type="transmembrane region" description="Helical" evidence="8">
    <location>
        <begin position="370"/>
        <end position="392"/>
    </location>
</feature>
<feature type="transmembrane region" description="Helical" evidence="8">
    <location>
        <begin position="282"/>
        <end position="300"/>
    </location>
</feature>
<evidence type="ECO:0000256" key="8">
    <source>
        <dbReference type="SAM" id="Phobius"/>
    </source>
</evidence>
<evidence type="ECO:0000259" key="9">
    <source>
        <dbReference type="PROSITE" id="PS50850"/>
    </source>
</evidence>
<dbReference type="Proteomes" id="UP000824023">
    <property type="component" value="Unassembled WGS sequence"/>
</dbReference>
<comment type="caution">
    <text evidence="10">The sequence shown here is derived from an EMBL/GenBank/DDBJ whole genome shotgun (WGS) entry which is preliminary data.</text>
</comment>
<dbReference type="PROSITE" id="PS50850">
    <property type="entry name" value="MFS"/>
    <property type="match status" value="1"/>
</dbReference>
<evidence type="ECO:0000256" key="3">
    <source>
        <dbReference type="ARBA" id="ARBA00022448"/>
    </source>
</evidence>